<evidence type="ECO:0000313" key="4">
    <source>
        <dbReference type="WBParaSite" id="NBR_0001259801-mRNA-1"/>
    </source>
</evidence>
<dbReference type="Proteomes" id="UP000271162">
    <property type="component" value="Unassembled WGS sequence"/>
</dbReference>
<organism evidence="4">
    <name type="scientific">Nippostrongylus brasiliensis</name>
    <name type="common">Rat hookworm</name>
    <dbReference type="NCBI Taxonomy" id="27835"/>
    <lineage>
        <taxon>Eukaryota</taxon>
        <taxon>Metazoa</taxon>
        <taxon>Ecdysozoa</taxon>
        <taxon>Nematoda</taxon>
        <taxon>Chromadorea</taxon>
        <taxon>Rhabditida</taxon>
        <taxon>Rhabditina</taxon>
        <taxon>Rhabditomorpha</taxon>
        <taxon>Strongyloidea</taxon>
        <taxon>Heligmosomidae</taxon>
        <taxon>Nippostrongylus</taxon>
    </lineage>
</organism>
<sequence>MTSACGTLAKPGYVVHLLFSNASNAILQSACRSDNAYESLRERREEGRFIAFTPPPARPPAAQARTPSPLLILILLLVQVFVVLQASVV</sequence>
<proteinExistence type="predicted"/>
<dbReference type="WBParaSite" id="NBR_0001259801-mRNA-1">
    <property type="protein sequence ID" value="NBR_0001259801-mRNA-1"/>
    <property type="gene ID" value="NBR_0001259801"/>
</dbReference>
<keyword evidence="1" id="KW-0472">Membrane</keyword>
<dbReference type="AlphaFoldDB" id="A0A0N4Y8N2"/>
<keyword evidence="1" id="KW-0812">Transmembrane</keyword>
<reference evidence="2 3" key="2">
    <citation type="submission" date="2018-11" db="EMBL/GenBank/DDBJ databases">
        <authorList>
            <consortium name="Pathogen Informatics"/>
        </authorList>
    </citation>
    <scope>NUCLEOTIDE SEQUENCE [LARGE SCALE GENOMIC DNA]</scope>
</reference>
<reference evidence="4" key="1">
    <citation type="submission" date="2017-02" db="UniProtKB">
        <authorList>
            <consortium name="WormBaseParasite"/>
        </authorList>
    </citation>
    <scope>IDENTIFICATION</scope>
</reference>
<accession>A0A0N4Y8N2</accession>
<dbReference type="EMBL" id="UYSL01020802">
    <property type="protein sequence ID" value="VDL76188.1"/>
    <property type="molecule type" value="Genomic_DNA"/>
</dbReference>
<evidence type="ECO:0000256" key="1">
    <source>
        <dbReference type="SAM" id="Phobius"/>
    </source>
</evidence>
<keyword evidence="1" id="KW-1133">Transmembrane helix</keyword>
<name>A0A0N4Y8N2_NIPBR</name>
<protein>
    <submittedName>
        <fullName evidence="2 4">Uncharacterized protein</fullName>
    </submittedName>
</protein>
<gene>
    <name evidence="2" type="ORF">NBR_LOCUS12599</name>
</gene>
<evidence type="ECO:0000313" key="2">
    <source>
        <dbReference type="EMBL" id="VDL76188.1"/>
    </source>
</evidence>
<keyword evidence="3" id="KW-1185">Reference proteome</keyword>
<feature type="transmembrane region" description="Helical" evidence="1">
    <location>
        <begin position="70"/>
        <end position="88"/>
    </location>
</feature>
<evidence type="ECO:0000313" key="3">
    <source>
        <dbReference type="Proteomes" id="UP000271162"/>
    </source>
</evidence>